<dbReference type="Proteomes" id="UP000092578">
    <property type="component" value="Unassembled WGS sequence"/>
</dbReference>
<accession>A0A1B9ANB1</accession>
<dbReference type="SUPFAM" id="SSF50800">
    <property type="entry name" value="PK beta-barrel domain-like"/>
    <property type="match status" value="1"/>
</dbReference>
<dbReference type="InterPro" id="IPR052353">
    <property type="entry name" value="Benzoxazolinone_Detox_Enz"/>
</dbReference>
<dbReference type="EMBL" id="MAYT01000027">
    <property type="protein sequence ID" value="OCA85332.1"/>
    <property type="molecule type" value="Genomic_DNA"/>
</dbReference>
<evidence type="ECO:0000259" key="1">
    <source>
        <dbReference type="PROSITE" id="PS51340"/>
    </source>
</evidence>
<dbReference type="GO" id="GO:0030151">
    <property type="term" value="F:molybdenum ion binding"/>
    <property type="evidence" value="ECO:0007669"/>
    <property type="project" value="InterPro"/>
</dbReference>
<sequence length="222" mass="25172">MDSNKLIELKNFSIGLPKTMKYGNDQEMETGICKQAIEEAFLTKEGFRGDGVADLRYHGGTDRAVCVYPYEHYLLWEKEFARPLSPSTFGENITVTNMLEKDVCIGDTFRLGEAVIQVTQGRIPCSTITKRTNNPALLKRIVQTGFTGYLCRVLEEGIVRKDSNVTLLESHSKQVSILEANEIYFRNPKDSEGMKRILAVEELADEWKEMLTERLSKLAPLL</sequence>
<dbReference type="InterPro" id="IPR005163">
    <property type="entry name" value="Tri_helical_YiiM-like"/>
</dbReference>
<reference evidence="3" key="1">
    <citation type="submission" date="2016-05" db="EMBL/GenBank/DDBJ databases">
        <authorList>
            <person name="Liu B."/>
            <person name="Wang J."/>
            <person name="Zhu Y."/>
            <person name="Liu G."/>
            <person name="Chen Q."/>
            <person name="Chen Z."/>
            <person name="Lan J."/>
            <person name="Che J."/>
            <person name="Ge C."/>
            <person name="Shi H."/>
            <person name="Pan Z."/>
            <person name="Liu X."/>
        </authorList>
    </citation>
    <scope>NUCLEOTIDE SEQUENCE [LARGE SCALE GENOMIC DNA]</scope>
    <source>
        <strain evidence="3">FJAT-27215</strain>
    </source>
</reference>
<dbReference type="GO" id="GO:0030170">
    <property type="term" value="F:pyridoxal phosphate binding"/>
    <property type="evidence" value="ECO:0007669"/>
    <property type="project" value="InterPro"/>
</dbReference>
<evidence type="ECO:0000313" key="2">
    <source>
        <dbReference type="EMBL" id="OCA85332.1"/>
    </source>
</evidence>
<dbReference type="InterPro" id="IPR011037">
    <property type="entry name" value="Pyrv_Knase-like_insert_dom_sf"/>
</dbReference>
<gene>
    <name evidence="2" type="ORF">A8F95_11740</name>
</gene>
<dbReference type="AlphaFoldDB" id="A0A1B9ANB1"/>
<feature type="domain" description="MOSC" evidence="1">
    <location>
        <begin position="34"/>
        <end position="168"/>
    </location>
</feature>
<organism evidence="2 3">
    <name type="scientific">Pseudobacillus wudalianchiensis</name>
    <dbReference type="NCBI Taxonomy" id="1743143"/>
    <lineage>
        <taxon>Bacteria</taxon>
        <taxon>Bacillati</taxon>
        <taxon>Bacillota</taxon>
        <taxon>Bacilli</taxon>
        <taxon>Bacillales</taxon>
        <taxon>Bacillaceae</taxon>
        <taxon>Pseudobacillus</taxon>
    </lineage>
</organism>
<dbReference type="Pfam" id="PF03473">
    <property type="entry name" value="MOSC"/>
    <property type="match status" value="1"/>
</dbReference>
<comment type="caution">
    <text evidence="2">The sequence shown here is derived from an EMBL/GenBank/DDBJ whole genome shotgun (WGS) entry which is preliminary data.</text>
</comment>
<dbReference type="RefSeq" id="WP_065411304.1">
    <property type="nucleotide sequence ID" value="NZ_MAYT01000027.1"/>
</dbReference>
<dbReference type="PANTHER" id="PTHR30212:SF2">
    <property type="entry name" value="PROTEIN YIIM"/>
    <property type="match status" value="1"/>
</dbReference>
<dbReference type="GO" id="GO:0003824">
    <property type="term" value="F:catalytic activity"/>
    <property type="evidence" value="ECO:0007669"/>
    <property type="project" value="InterPro"/>
</dbReference>
<protein>
    <submittedName>
        <fullName evidence="2">Sulfurase</fullName>
    </submittedName>
</protein>
<keyword evidence="3" id="KW-1185">Reference proteome</keyword>
<dbReference type="PANTHER" id="PTHR30212">
    <property type="entry name" value="PROTEIN YIIM"/>
    <property type="match status" value="1"/>
</dbReference>
<name>A0A1B9ANB1_9BACI</name>
<dbReference type="PROSITE" id="PS51340">
    <property type="entry name" value="MOSC"/>
    <property type="match status" value="1"/>
</dbReference>
<dbReference type="InterPro" id="IPR005302">
    <property type="entry name" value="MoCF_Sase_C"/>
</dbReference>
<dbReference type="Pfam" id="PF03475">
    <property type="entry name" value="YiiM_3-alpha"/>
    <property type="match status" value="1"/>
</dbReference>
<proteinExistence type="predicted"/>
<evidence type="ECO:0000313" key="3">
    <source>
        <dbReference type="Proteomes" id="UP000092578"/>
    </source>
</evidence>
<dbReference type="Gene3D" id="2.40.33.20">
    <property type="entry name" value="PK beta-barrel domain-like"/>
    <property type="match status" value="1"/>
</dbReference>